<keyword evidence="2" id="KW-1185">Reference proteome</keyword>
<evidence type="ECO:0000313" key="2">
    <source>
        <dbReference type="Proteomes" id="UP000265520"/>
    </source>
</evidence>
<dbReference type="AlphaFoldDB" id="A0A392MH51"/>
<dbReference type="EMBL" id="LXQA010010991">
    <property type="protein sequence ID" value="MCH86817.1"/>
    <property type="molecule type" value="Genomic_DNA"/>
</dbReference>
<organism evidence="1 2">
    <name type="scientific">Trifolium medium</name>
    <dbReference type="NCBI Taxonomy" id="97028"/>
    <lineage>
        <taxon>Eukaryota</taxon>
        <taxon>Viridiplantae</taxon>
        <taxon>Streptophyta</taxon>
        <taxon>Embryophyta</taxon>
        <taxon>Tracheophyta</taxon>
        <taxon>Spermatophyta</taxon>
        <taxon>Magnoliopsida</taxon>
        <taxon>eudicotyledons</taxon>
        <taxon>Gunneridae</taxon>
        <taxon>Pentapetalae</taxon>
        <taxon>rosids</taxon>
        <taxon>fabids</taxon>
        <taxon>Fabales</taxon>
        <taxon>Fabaceae</taxon>
        <taxon>Papilionoideae</taxon>
        <taxon>50 kb inversion clade</taxon>
        <taxon>NPAAA clade</taxon>
        <taxon>Hologalegina</taxon>
        <taxon>IRL clade</taxon>
        <taxon>Trifolieae</taxon>
        <taxon>Trifolium</taxon>
    </lineage>
</organism>
<evidence type="ECO:0000313" key="1">
    <source>
        <dbReference type="EMBL" id="MCH86817.1"/>
    </source>
</evidence>
<protein>
    <submittedName>
        <fullName evidence="1">Uncharacterized protein</fullName>
    </submittedName>
</protein>
<comment type="caution">
    <text evidence="1">The sequence shown here is derived from an EMBL/GenBank/DDBJ whole genome shotgun (WGS) entry which is preliminary data.</text>
</comment>
<proteinExistence type="predicted"/>
<accession>A0A392MH51</accession>
<reference evidence="1 2" key="1">
    <citation type="journal article" date="2018" name="Front. Plant Sci.">
        <title>Red Clover (Trifolium pratense) and Zigzag Clover (T. medium) - A Picture of Genomic Similarities and Differences.</title>
        <authorList>
            <person name="Dluhosova J."/>
            <person name="Istvanek J."/>
            <person name="Nedelnik J."/>
            <person name="Repkova J."/>
        </authorList>
    </citation>
    <scope>NUCLEOTIDE SEQUENCE [LARGE SCALE GENOMIC DNA]</scope>
    <source>
        <strain evidence="2">cv. 10/8</strain>
        <tissue evidence="1">Leaf</tissue>
    </source>
</reference>
<name>A0A392MH51_9FABA</name>
<sequence length="69" mass="7534">MRPFESWIKLNSDGACKGVGALVGCGNLLRNSNEDGSKGIQGISEFVMLIMQKVGAFTSNCKFKWDNPH</sequence>
<dbReference type="Proteomes" id="UP000265520">
    <property type="component" value="Unassembled WGS sequence"/>
</dbReference>
<gene>
    <name evidence="1" type="ORF">A2U01_0007677</name>
</gene>